<evidence type="ECO:0000313" key="7">
    <source>
        <dbReference type="Ensembl" id="ENSECRP00000007511.1"/>
    </source>
</evidence>
<feature type="domain" description="AF4/FMR2 C-terminal homology" evidence="6">
    <location>
        <begin position="337"/>
        <end position="588"/>
    </location>
</feature>
<organism evidence="7 8">
    <name type="scientific">Erpetoichthys calabaricus</name>
    <name type="common">Rope fish</name>
    <name type="synonym">Calamoichthys calabaricus</name>
    <dbReference type="NCBI Taxonomy" id="27687"/>
    <lineage>
        <taxon>Eukaryota</taxon>
        <taxon>Metazoa</taxon>
        <taxon>Chordata</taxon>
        <taxon>Craniata</taxon>
        <taxon>Vertebrata</taxon>
        <taxon>Euteleostomi</taxon>
        <taxon>Actinopterygii</taxon>
        <taxon>Polypteriformes</taxon>
        <taxon>Polypteridae</taxon>
        <taxon>Erpetoichthys</taxon>
    </lineage>
</organism>
<keyword evidence="3" id="KW-0597">Phosphoprotein</keyword>
<feature type="region of interest" description="Disordered" evidence="5">
    <location>
        <begin position="1"/>
        <end position="29"/>
    </location>
</feature>
<feature type="compositionally biased region" description="Basic and acidic residues" evidence="5">
    <location>
        <begin position="167"/>
        <end position="197"/>
    </location>
</feature>
<evidence type="ECO:0000256" key="5">
    <source>
        <dbReference type="SAM" id="MobiDB-lite"/>
    </source>
</evidence>
<dbReference type="InterPro" id="IPR007797">
    <property type="entry name" value="AF4/FMR2"/>
</dbReference>
<evidence type="ECO:0000256" key="1">
    <source>
        <dbReference type="ARBA" id="ARBA00004123"/>
    </source>
</evidence>
<dbReference type="Proteomes" id="UP000694620">
    <property type="component" value="Chromosome 4"/>
</dbReference>
<dbReference type="PANTHER" id="PTHR10528:SF16">
    <property type="entry name" value="AF4_FMR2 FAMILY MEMBER 3"/>
    <property type="match status" value="1"/>
</dbReference>
<dbReference type="Pfam" id="PF18875">
    <property type="entry name" value="AF4_int"/>
    <property type="match status" value="1"/>
</dbReference>
<evidence type="ECO:0000256" key="3">
    <source>
        <dbReference type="ARBA" id="ARBA00022553"/>
    </source>
</evidence>
<evidence type="ECO:0000256" key="2">
    <source>
        <dbReference type="ARBA" id="ARBA00007354"/>
    </source>
</evidence>
<dbReference type="GeneTree" id="ENSGT00950000182974"/>
<reference evidence="7" key="1">
    <citation type="submission" date="2021-06" db="EMBL/GenBank/DDBJ databases">
        <authorList>
            <consortium name="Wellcome Sanger Institute Data Sharing"/>
        </authorList>
    </citation>
    <scope>NUCLEOTIDE SEQUENCE [LARGE SCALE GENOMIC DNA]</scope>
</reference>
<feature type="region of interest" description="Disordered" evidence="5">
    <location>
        <begin position="149"/>
        <end position="212"/>
    </location>
</feature>
<dbReference type="Pfam" id="PF18876">
    <property type="entry name" value="AFF4_CHD"/>
    <property type="match status" value="1"/>
</dbReference>
<dbReference type="InterPro" id="IPR043640">
    <property type="entry name" value="AF4/FMR2_CHD"/>
</dbReference>
<comment type="subcellular location">
    <subcellularLocation>
        <location evidence="1">Nucleus</location>
    </subcellularLocation>
</comment>
<evidence type="ECO:0000256" key="4">
    <source>
        <dbReference type="ARBA" id="ARBA00023242"/>
    </source>
</evidence>
<dbReference type="GO" id="GO:0010468">
    <property type="term" value="P:regulation of gene expression"/>
    <property type="evidence" value="ECO:0007669"/>
    <property type="project" value="InterPro"/>
</dbReference>
<comment type="similarity">
    <text evidence="2">Belongs to the AF4 family.</text>
</comment>
<dbReference type="PANTHER" id="PTHR10528">
    <property type="entry name" value="AF4/FMR2 FAMILY MEMBER"/>
    <property type="match status" value="1"/>
</dbReference>
<sequence>RTRCRGQKDMEEDDLLWQPLMGAPEQPSSTKWQLDKWLHQVNPPAKNTSFKQENRTYHLSLPDIKDRERHVPDKADSKPKDAIQTVRIKTFRQREPSAIETGSHRCLVTKKKLIRTDRTPSGDKLNCWQDYSRVIKVPEHCLEIQPKQRPHTNKAGQRKTFAATCEEPQHKEPQRKEPIQIISKSKEFSDSEGERENSPIVAKVPADSTSPATTFKQREFQGSSLNRVKASGRVGSLLATDITSSSEEQLYTLVPFGRNEVVSPLKDSEEVKSLLVKIDLRYLSRIPGQFMKEVFSERTEKKKKEEESMWHASNNNIISSPGRDSSKIRRKRKVRLLINAEFYMQEAKRMKHRADAMADRFGKAVHYIDAALSFIECGKAMEDGPVEAKSPYTMYSETVELIRYAMRLKSHSGPGASQEDKQLAVLCFRCLSLLYWRMFVLKKDHAIKYSKALLEYFKNSSKAVQIPCSWSVCGNTGTPSPMSPTTSPISSVGSQGSCCSNSAIPPSPNSLVTIPQRIHQMAANHVNITNSILYSYEYWEVADNLSKENKDFFNYLNALMGPVTLHSSISHLVQYTRQGLNWIRHRTQFS</sequence>
<dbReference type="AlphaFoldDB" id="A0A8C4RVS9"/>
<reference evidence="7" key="2">
    <citation type="submission" date="2025-08" db="UniProtKB">
        <authorList>
            <consortium name="Ensembl"/>
        </authorList>
    </citation>
    <scope>IDENTIFICATION</scope>
</reference>
<keyword evidence="8" id="KW-1185">Reference proteome</keyword>
<reference evidence="7" key="3">
    <citation type="submission" date="2025-09" db="UniProtKB">
        <authorList>
            <consortium name="Ensembl"/>
        </authorList>
    </citation>
    <scope>IDENTIFICATION</scope>
</reference>
<accession>A0A8C4RVS9</accession>
<dbReference type="Ensembl" id="ENSECRT00000007631.1">
    <property type="protein sequence ID" value="ENSECRP00000007511.1"/>
    <property type="gene ID" value="ENSECRG00000004994.1"/>
</dbReference>
<dbReference type="InterPro" id="IPR043639">
    <property type="entry name" value="AF4_int"/>
</dbReference>
<evidence type="ECO:0000259" key="6">
    <source>
        <dbReference type="Pfam" id="PF18876"/>
    </source>
</evidence>
<evidence type="ECO:0000313" key="8">
    <source>
        <dbReference type="Proteomes" id="UP000694620"/>
    </source>
</evidence>
<dbReference type="GO" id="GO:0032783">
    <property type="term" value="C:super elongation complex"/>
    <property type="evidence" value="ECO:0007669"/>
    <property type="project" value="TreeGrafter"/>
</dbReference>
<proteinExistence type="inferred from homology"/>
<keyword evidence="4" id="KW-0539">Nucleus</keyword>
<protein>
    <recommendedName>
        <fullName evidence="6">AF4/FMR2 C-terminal homology domain-containing protein</fullName>
    </recommendedName>
</protein>
<name>A0A8C4RVS9_ERPCA</name>